<evidence type="ECO:0000259" key="2">
    <source>
        <dbReference type="Pfam" id="PF02517"/>
    </source>
</evidence>
<feature type="transmembrane region" description="Helical" evidence="1">
    <location>
        <begin position="20"/>
        <end position="37"/>
    </location>
</feature>
<reference evidence="3" key="1">
    <citation type="submission" date="2016-04" db="EMBL/GenBank/DDBJ databases">
        <authorList>
            <person name="Evans L.H."/>
            <person name="Alamgir A."/>
            <person name="Owens N."/>
            <person name="Weber N.D."/>
            <person name="Virtaneva K."/>
            <person name="Barbian K."/>
            <person name="Babar A."/>
            <person name="Rosenke K."/>
        </authorList>
    </citation>
    <scope>NUCLEOTIDE SEQUENCE</scope>
    <source>
        <strain evidence="3">86-1</strain>
    </source>
</reference>
<protein>
    <recommendedName>
        <fullName evidence="2">CAAX prenyl protease 2/Lysostaphin resistance protein A-like domain-containing protein</fullName>
    </recommendedName>
</protein>
<feature type="domain" description="CAAX prenyl protease 2/Lysostaphin resistance protein A-like" evidence="2">
    <location>
        <begin position="132"/>
        <end position="236"/>
    </location>
</feature>
<feature type="transmembrane region" description="Helical" evidence="1">
    <location>
        <begin position="129"/>
        <end position="150"/>
    </location>
</feature>
<feature type="transmembrane region" description="Helical" evidence="1">
    <location>
        <begin position="224"/>
        <end position="246"/>
    </location>
</feature>
<name>A0A212K2X8_9BACT</name>
<dbReference type="InterPro" id="IPR003675">
    <property type="entry name" value="Rce1/LyrA-like_dom"/>
</dbReference>
<dbReference type="EMBL" id="FLUM01000003">
    <property type="protein sequence ID" value="SBW06084.1"/>
    <property type="molecule type" value="Genomic_DNA"/>
</dbReference>
<accession>A0A212K2X8</accession>
<keyword evidence="1" id="KW-0472">Membrane</keyword>
<proteinExistence type="predicted"/>
<keyword evidence="1" id="KW-1133">Transmembrane helix</keyword>
<gene>
    <name evidence="3" type="ORF">KL86DYS1_31281</name>
</gene>
<dbReference type="GO" id="GO:0080120">
    <property type="term" value="P:CAAX-box protein maturation"/>
    <property type="evidence" value="ECO:0007669"/>
    <property type="project" value="UniProtKB-ARBA"/>
</dbReference>
<sequence length="247" mass="28399">MESLRKLWLRFFRYNWKFGLFLILLFGIPRFILVLQANVSGGYSTAFIIFMLMWFTPFIFLTKQGRKDMGMKRPNHYLRLLYSFVLGVLSCAIVFGVFLLIFEKTDGNAFVYISKAGAMPADIPPSDKLIYFIIAAIPSMIFSPIGEEFLYRGVIHGSFVSKFGEIKASVFDSLAFAFTHLAHFGIIYIAGNWSFLPVPALLWIVSMFFVSQIFFRCKLMCDSIFGAVFSHAGFNFAMMYFTFYHLL</sequence>
<dbReference type="RefSeq" id="WP_296943873.1">
    <property type="nucleotide sequence ID" value="NZ_LT599032.1"/>
</dbReference>
<organism evidence="3">
    <name type="scientific">uncultured Dysgonomonas sp</name>
    <dbReference type="NCBI Taxonomy" id="206096"/>
    <lineage>
        <taxon>Bacteria</taxon>
        <taxon>Pseudomonadati</taxon>
        <taxon>Bacteroidota</taxon>
        <taxon>Bacteroidia</taxon>
        <taxon>Bacteroidales</taxon>
        <taxon>Dysgonomonadaceae</taxon>
        <taxon>Dysgonomonas</taxon>
        <taxon>environmental samples</taxon>
    </lineage>
</organism>
<dbReference type="Pfam" id="PF02517">
    <property type="entry name" value="Rce1-like"/>
    <property type="match status" value="1"/>
</dbReference>
<evidence type="ECO:0000256" key="1">
    <source>
        <dbReference type="SAM" id="Phobius"/>
    </source>
</evidence>
<dbReference type="AlphaFoldDB" id="A0A212K2X8"/>
<feature type="transmembrane region" description="Helical" evidence="1">
    <location>
        <begin position="81"/>
        <end position="102"/>
    </location>
</feature>
<keyword evidence="1" id="KW-0812">Transmembrane</keyword>
<dbReference type="GO" id="GO:0004175">
    <property type="term" value="F:endopeptidase activity"/>
    <property type="evidence" value="ECO:0007669"/>
    <property type="project" value="UniProtKB-ARBA"/>
</dbReference>
<feature type="transmembrane region" description="Helical" evidence="1">
    <location>
        <begin position="43"/>
        <end position="61"/>
    </location>
</feature>
<evidence type="ECO:0000313" key="3">
    <source>
        <dbReference type="EMBL" id="SBW06084.1"/>
    </source>
</evidence>
<feature type="transmembrane region" description="Helical" evidence="1">
    <location>
        <begin position="170"/>
        <end position="190"/>
    </location>
</feature>
<feature type="transmembrane region" description="Helical" evidence="1">
    <location>
        <begin position="196"/>
        <end position="215"/>
    </location>
</feature>